<dbReference type="Proteomes" id="UP000694427">
    <property type="component" value="Unplaced"/>
</dbReference>
<keyword evidence="11 13" id="KW-0868">Chloride</keyword>
<evidence type="ECO:0000256" key="8">
    <source>
        <dbReference type="ARBA" id="ARBA00023136"/>
    </source>
</evidence>
<feature type="transmembrane region" description="Helical" evidence="13">
    <location>
        <begin position="313"/>
        <end position="334"/>
    </location>
</feature>
<evidence type="ECO:0000313" key="14">
    <source>
        <dbReference type="Ensembl" id="ENSCCRP00010029389.1"/>
    </source>
</evidence>
<evidence type="ECO:0000256" key="13">
    <source>
        <dbReference type="RuleBase" id="RU361114"/>
    </source>
</evidence>
<sequence>MASSRQDYIAPWWTYWLHNFPHLQFNFQTVDSTFKPEDTSYQQSLIFLACVSAVGLGLSLLVLSAYLTCLCCCRREEDEEVKRPNTCCVTWAAVITGLVICSAVGVGFYGNSETNDGIYQLTYSIYNANHTLGSIGSLVGNSLGSMQVGLKEHLERLDEIFSPRGDYTQTLRFMQQMANNIIQQLTAMPDTRKVQVDLAAIADKTSFIEYYRWLTYLLLLILDLVICLIALCSKYLWLDLWSLTTMQIQVQGLLQFSVAVFPTAEKDLLGIQRVLNSSEFNLHQLTALLDCRSLHKDYLEALLGVCYDGVEGLLYLCLFSLLAACAFCALLCAVPRAWTLIAIRDRDYDDIDEEDPFNPSRRITPYNPSRAQVHSFCSYSSSMGSQTSLHPPLQATSSTPEYMNQSMLFERNPRYENVPLIGSGSPPPSYSPSMRTTYLSMTDAQIRHFGTDFQI</sequence>
<name>A0A8C1J9U8_CYPCA</name>
<evidence type="ECO:0000256" key="10">
    <source>
        <dbReference type="ARBA" id="ARBA00023180"/>
    </source>
</evidence>
<feature type="transmembrane region" description="Helical" evidence="13">
    <location>
        <begin position="45"/>
        <end position="67"/>
    </location>
</feature>
<keyword evidence="3 13" id="KW-0813">Transport</keyword>
<evidence type="ECO:0000256" key="2">
    <source>
        <dbReference type="ARBA" id="ARBA00009849"/>
    </source>
</evidence>
<dbReference type="PANTHER" id="PTHR12424">
    <property type="entry name" value="TWEETY-RELATED"/>
    <property type="match status" value="1"/>
</dbReference>
<dbReference type="GO" id="GO:0005229">
    <property type="term" value="F:intracellularly calcium-gated chloride channel activity"/>
    <property type="evidence" value="ECO:0007669"/>
    <property type="project" value="TreeGrafter"/>
</dbReference>
<evidence type="ECO:0000256" key="1">
    <source>
        <dbReference type="ARBA" id="ARBA00004651"/>
    </source>
</evidence>
<keyword evidence="6 13" id="KW-1133">Transmembrane helix</keyword>
<evidence type="ECO:0000256" key="11">
    <source>
        <dbReference type="ARBA" id="ARBA00023214"/>
    </source>
</evidence>
<dbReference type="AlphaFoldDB" id="A0A8C1J9U8"/>
<protein>
    <recommendedName>
        <fullName evidence="13">Protein tweety homolog</fullName>
    </recommendedName>
</protein>
<evidence type="ECO:0000256" key="3">
    <source>
        <dbReference type="ARBA" id="ARBA00022448"/>
    </source>
</evidence>
<evidence type="ECO:0000256" key="9">
    <source>
        <dbReference type="ARBA" id="ARBA00023173"/>
    </source>
</evidence>
<comment type="similarity">
    <text evidence="2 13">Belongs to the tweety family.</text>
</comment>
<dbReference type="InterPro" id="IPR006990">
    <property type="entry name" value="Tweety"/>
</dbReference>
<keyword evidence="5 13" id="KW-0812">Transmembrane</keyword>
<dbReference type="GO" id="GO:0005886">
    <property type="term" value="C:plasma membrane"/>
    <property type="evidence" value="ECO:0007669"/>
    <property type="project" value="UniProtKB-SubCell"/>
</dbReference>
<reference evidence="14" key="2">
    <citation type="submission" date="2025-09" db="UniProtKB">
        <authorList>
            <consortium name="Ensembl"/>
        </authorList>
    </citation>
    <scope>IDENTIFICATION</scope>
</reference>
<organism evidence="14 15">
    <name type="scientific">Cyprinus carpio</name>
    <name type="common">Common carp</name>
    <dbReference type="NCBI Taxonomy" id="7962"/>
    <lineage>
        <taxon>Eukaryota</taxon>
        <taxon>Metazoa</taxon>
        <taxon>Chordata</taxon>
        <taxon>Craniata</taxon>
        <taxon>Vertebrata</taxon>
        <taxon>Euteleostomi</taxon>
        <taxon>Actinopterygii</taxon>
        <taxon>Neopterygii</taxon>
        <taxon>Teleostei</taxon>
        <taxon>Ostariophysi</taxon>
        <taxon>Cypriniformes</taxon>
        <taxon>Cyprinidae</taxon>
        <taxon>Cyprininae</taxon>
        <taxon>Cyprinus</taxon>
    </lineage>
</organism>
<keyword evidence="12 13" id="KW-0407">Ion channel</keyword>
<accession>A0A8C1J9U8</accession>
<evidence type="ECO:0000256" key="12">
    <source>
        <dbReference type="ARBA" id="ARBA00023303"/>
    </source>
</evidence>
<evidence type="ECO:0000313" key="15">
    <source>
        <dbReference type="Proteomes" id="UP000694427"/>
    </source>
</evidence>
<evidence type="ECO:0000256" key="7">
    <source>
        <dbReference type="ARBA" id="ARBA00023065"/>
    </source>
</evidence>
<reference evidence="14" key="1">
    <citation type="submission" date="2025-08" db="UniProtKB">
        <authorList>
            <consortium name="Ensembl"/>
        </authorList>
    </citation>
    <scope>IDENTIFICATION</scope>
</reference>
<keyword evidence="7 13" id="KW-0406">Ion transport</keyword>
<proteinExistence type="inferred from homology"/>
<evidence type="ECO:0000256" key="6">
    <source>
        <dbReference type="ARBA" id="ARBA00022989"/>
    </source>
</evidence>
<dbReference type="Ensembl" id="ENSCCRT00010032201.1">
    <property type="protein sequence ID" value="ENSCCRP00010029389.1"/>
    <property type="gene ID" value="ENSCCRG00010012518.1"/>
</dbReference>
<comment type="subcellular location">
    <subcellularLocation>
        <location evidence="1 13">Cell membrane</location>
        <topology evidence="1 13">Multi-pass membrane protein</topology>
    </subcellularLocation>
</comment>
<keyword evidence="8 13" id="KW-0472">Membrane</keyword>
<dbReference type="GO" id="GO:0072320">
    <property type="term" value="F:volume-sensitive chloride channel activity"/>
    <property type="evidence" value="ECO:0007669"/>
    <property type="project" value="TreeGrafter"/>
</dbReference>
<dbReference type="GO" id="GO:0034707">
    <property type="term" value="C:chloride channel complex"/>
    <property type="evidence" value="ECO:0007669"/>
    <property type="project" value="UniProtKB-UniRule"/>
</dbReference>
<feature type="transmembrane region" description="Helical" evidence="13">
    <location>
        <begin position="88"/>
        <end position="110"/>
    </location>
</feature>
<dbReference type="PANTHER" id="PTHR12424:SF17">
    <property type="entry name" value="PROTEIN TWEETY HOMOLOG 2-LIKE"/>
    <property type="match status" value="1"/>
</dbReference>
<feature type="transmembrane region" description="Helical" evidence="13">
    <location>
        <begin position="213"/>
        <end position="237"/>
    </location>
</feature>
<dbReference type="Pfam" id="PF04906">
    <property type="entry name" value="Tweety"/>
    <property type="match status" value="2"/>
</dbReference>
<feature type="transmembrane region" description="Helical" evidence="13">
    <location>
        <begin position="130"/>
        <end position="150"/>
    </location>
</feature>
<keyword evidence="9 13" id="KW-0869">Chloride channel</keyword>
<keyword evidence="4" id="KW-1003">Cell membrane</keyword>
<evidence type="ECO:0000256" key="4">
    <source>
        <dbReference type="ARBA" id="ARBA00022475"/>
    </source>
</evidence>
<keyword evidence="15" id="KW-1185">Reference proteome</keyword>
<evidence type="ECO:0000256" key="5">
    <source>
        <dbReference type="ARBA" id="ARBA00022692"/>
    </source>
</evidence>
<keyword evidence="10" id="KW-0325">Glycoprotein</keyword>
<comment type="function">
    <text evidence="13">Probable chloride channel.</text>
</comment>
<gene>
    <name evidence="14" type="primary">ttyh2l</name>
</gene>